<reference evidence="2 3" key="1">
    <citation type="submission" date="2018-08" db="EMBL/GenBank/DDBJ databases">
        <title>Pallidiluteibacterium maritimus gen. nov., sp. nov., isolated from coastal sediment.</title>
        <authorList>
            <person name="Zhou L.Y."/>
        </authorList>
    </citation>
    <scope>NUCLEOTIDE SEQUENCE [LARGE SCALE GENOMIC DNA]</scope>
    <source>
        <strain evidence="2 3">XSD2</strain>
    </source>
</reference>
<proteinExistence type="predicted"/>
<organism evidence="2 3">
    <name type="scientific">Maribellus luteus</name>
    <dbReference type="NCBI Taxonomy" id="2305463"/>
    <lineage>
        <taxon>Bacteria</taxon>
        <taxon>Pseudomonadati</taxon>
        <taxon>Bacteroidota</taxon>
        <taxon>Bacteroidia</taxon>
        <taxon>Marinilabiliales</taxon>
        <taxon>Prolixibacteraceae</taxon>
        <taxon>Maribellus</taxon>
    </lineage>
</organism>
<dbReference type="OrthoDB" id="1117451at2"/>
<dbReference type="Proteomes" id="UP000265926">
    <property type="component" value="Unassembled WGS sequence"/>
</dbReference>
<accession>A0A399SYH6</accession>
<dbReference type="InterPro" id="IPR026444">
    <property type="entry name" value="Secre_tail"/>
</dbReference>
<protein>
    <submittedName>
        <fullName evidence="2">T9SS C-terminal target domain-containing protein</fullName>
    </submittedName>
</protein>
<keyword evidence="3" id="KW-1185">Reference proteome</keyword>
<sequence length="2244" mass="245946">MKKFTLNFLFGKPVLSSVFRKVGLSMIAILMTVAAFAQPQDTYHVWAESGNGDNPYCYRYDNTYEVNVYMRDFIKIDTFSLVLNYSNTNAFSYVGYDVASLHPTLAATSTFSVTELSSSSLRLEWDSNNDPVNNGTIGSTVEEQNQKTLVVKLKFKLDGYPHTYGPVPNFDFASALTWGASAFWNVYPADVTDILTEMTSGGTLAVKQGIEDVVVDAGMADCNGNDAIATVTSPAANGYTYSYNGSSFTVSPSADVVAPSVENSVRVMDGACVSYYKKFDVDAPAVLSFTTEEIVYTNCPGGNGDIEVFAAGGTKEYTYFIVPDANWAQVQADFANTSNASQGMDVVASYAKTNNIFERGVGMYHVAVQDANECQDIRDLAWWQTVEVQDTLDAFDIVTTQVNLTCNNVATGQISVTSITGGTPFVNGYNLWIDEVYIGRQLTYTKTGLAAGAHTVTVIDSVGCDYSVTVNITEPAAIVFNLLDHTDTGCETPNGTITLDEAPFLAGTNGGTFEGGSAHWQLFTTSDYSGTPVVDLALTADATGLAPHVYYAKIYDDNGCSATYMNANGDNAIKIFTYEVDLDMDEILCNDESADVKVVISGSNASHDIEYILYDVTNDDTIQTVASNNGWTLSAGNYIVTIVDNTIGCNLEYPFTMEEPAQLNAWVNFFQTLPPSCPDNTDGRLVVNAWGGTPFSDGSYKYKMDDGDWISWVGYPDFAIDNEPHTVTVMDANECTTTVMIDLPDSENMIDFVDKIYTPCAEAKINLFNAEPGNSCPYFGDENGPFYFWNPAFFNCDEGVDMDFDYLNDFEWYGIPMEHFTGTMTIDINIWTSDSGWVTRPLQGFQQQRNPVLYITDVDPAGMGSAVVSTGEVVNHNSAFGAGTYWLVVKDEWGCYSNIEKVQIIDPLPLALTEPIVVDAGCAGSTDGTIEFKALNGRYLIPGVLGAKRYQYVMTQQAEIFTNDNWWEEVTWAAFQNGDPANDSLLVKTVQDGTYHFAVRDFCGIENPALIQFHTVTVGGADAIEIDWNAVTKKDLTCNIWDGEVSMPSNDGMLTGLLAATTGGYGEYEYTLTWLGDCDDADVTTPSVNPLVNTTGDFSDLVAGCYTLTIEDKNGCNVTYELKFTQPEPLRLETTLVYPSCFETHDGILRYKISGGTAPYSEVTENVSVFEDINTIPEERWVNTAGEGWNEGGQYIFDRRVRADVKKIWIRDAKGCIYGPVVVDIEQPAKLDVINVVSNMVSCNDQSELHEGVTDDGSITFNIAGGWNIAELTNVFHYYVELWQGANKLETQTVNVIPVNGFVFDNLAAGDYVIKVYERSTDIAGTGYANPVTTYSGYASNESVWGQFAPYQNSNSACFAIEEVTVGEPAPIAYNVNWVDVQCHNTATGKIELTNISGGTPGLTSDNFQGYLVGLEGPADYDASLQTLAPGTYSEVYNSVTWFETTDDAFTFDNLVYGHYTIHIKDYNGCWIYKESGEIENPDTLKLVVVERLENALCYDGKGKIEIHATGGVQYSDGGYMYAVDSTLVPSPGSHLFPDHLDYATYINGLKWQKDPVFEVTAATWVGYVMDSVGCIVGFSTDENGTPIMHHRTTVLEPDPIVAASLGQIEAECYAYADGSITIGSITGGNGSPWTIRVYGVAYDGETVVDKTYTRTASSGINLEGLLASTNKTNTATMTAADKYSIVITDAEGCESVVYHQYVLQPEPFVVELKDKQNSFICPNDQGGLFELEVVSGGTPFGTGPDNKPLYEYKWEAFTDEALTQRVDSLSDDIWGYTRTFNGYGDLYYTIYARDANGCETSADTFVVAPVEVEMTVKNTTCKDDPKASALVTATGTEGRSFQVWYKEIEDQVNPAWTKHPVWFTSSIPLNQMFTYDTENVDDKHWVFMVVDTLGCMSEPDTMTFDSVFSSTAVSYEVAATEACQSIVTVTVNSGVAPFVVTLGDEQANVAEVGGSAAFTVDPGMYDLNVEARMYCGYSGSVTVERAIEPMAYDTISIYVDDSTTYTYTDAGVEMDTVVYGGDYEIPYIDTETGCDVMLMLHVKEMMRYQPELDTVSPMGTITDNHPTFVITFKDDVTFNEAGVLTVTKKDSANATLTITITPEMVSGNTVTVDYVYDSQLGGLDRFTTYVVAVDSGVVMGDGLPWDGKMSYAWEFTTGDFVTDITDIETVEFKVYPNPFSSFIRIDNAQKLDRVIVSNIAGQRVLDIENPTYEIRTGNLVTGVYVVTLIANDEIVKSERIIKR</sequence>
<comment type="caution">
    <text evidence="2">The sequence shown here is derived from an EMBL/GenBank/DDBJ whole genome shotgun (WGS) entry which is preliminary data.</text>
</comment>
<name>A0A399SYH6_9BACT</name>
<evidence type="ECO:0000256" key="1">
    <source>
        <dbReference type="SAM" id="SignalP"/>
    </source>
</evidence>
<gene>
    <name evidence="2" type="ORF">D1614_14535</name>
</gene>
<keyword evidence="1" id="KW-0732">Signal</keyword>
<dbReference type="RefSeq" id="WP_119438692.1">
    <property type="nucleotide sequence ID" value="NZ_QWGR01000008.1"/>
</dbReference>
<feature type="chain" id="PRO_5017216008" evidence="1">
    <location>
        <begin position="38"/>
        <end position="2244"/>
    </location>
</feature>
<dbReference type="EMBL" id="QWGR01000008">
    <property type="protein sequence ID" value="RIJ47335.1"/>
    <property type="molecule type" value="Genomic_DNA"/>
</dbReference>
<evidence type="ECO:0000313" key="2">
    <source>
        <dbReference type="EMBL" id="RIJ47335.1"/>
    </source>
</evidence>
<evidence type="ECO:0000313" key="3">
    <source>
        <dbReference type="Proteomes" id="UP000265926"/>
    </source>
</evidence>
<dbReference type="NCBIfam" id="TIGR04183">
    <property type="entry name" value="Por_Secre_tail"/>
    <property type="match status" value="1"/>
</dbReference>
<feature type="signal peptide" evidence="1">
    <location>
        <begin position="1"/>
        <end position="37"/>
    </location>
</feature>